<dbReference type="EMBL" id="JACGCI010000501">
    <property type="protein sequence ID" value="KAF6740830.1"/>
    <property type="molecule type" value="Genomic_DNA"/>
</dbReference>
<comment type="caution">
    <text evidence="2">The sequence shown here is derived from an EMBL/GenBank/DDBJ whole genome shotgun (WGS) entry which is preliminary data.</text>
</comment>
<feature type="region of interest" description="Disordered" evidence="1">
    <location>
        <begin position="528"/>
        <end position="558"/>
    </location>
</feature>
<feature type="compositionally biased region" description="Basic and acidic residues" evidence="1">
    <location>
        <begin position="530"/>
        <end position="541"/>
    </location>
</feature>
<name>A0A8H6H6F2_9AGAR</name>
<dbReference type="AlphaFoldDB" id="A0A8H6H6F2"/>
<dbReference type="OrthoDB" id="2803783at2759"/>
<evidence type="ECO:0000256" key="1">
    <source>
        <dbReference type="SAM" id="MobiDB-lite"/>
    </source>
</evidence>
<protein>
    <submittedName>
        <fullName evidence="2">Uncharacterized protein</fullName>
    </submittedName>
</protein>
<reference evidence="2 3" key="1">
    <citation type="submission" date="2020-07" db="EMBL/GenBank/DDBJ databases">
        <title>Comparative genomics of pyrophilous fungi reveals a link between fire events and developmental genes.</title>
        <authorList>
            <consortium name="DOE Joint Genome Institute"/>
            <person name="Steindorff A.S."/>
            <person name="Carver A."/>
            <person name="Calhoun S."/>
            <person name="Stillman K."/>
            <person name="Liu H."/>
            <person name="Lipzen A."/>
            <person name="Pangilinan J."/>
            <person name="Labutti K."/>
            <person name="Bruns T.D."/>
            <person name="Grigoriev I.V."/>
        </authorList>
    </citation>
    <scope>NUCLEOTIDE SEQUENCE [LARGE SCALE GENOMIC DNA]</scope>
    <source>
        <strain evidence="2 3">CBS 144469</strain>
    </source>
</reference>
<accession>A0A8H6H6F2</accession>
<feature type="compositionally biased region" description="Acidic residues" evidence="1">
    <location>
        <begin position="427"/>
        <end position="443"/>
    </location>
</feature>
<evidence type="ECO:0000313" key="2">
    <source>
        <dbReference type="EMBL" id="KAF6740830.1"/>
    </source>
</evidence>
<feature type="compositionally biased region" description="Basic residues" evidence="1">
    <location>
        <begin position="365"/>
        <end position="381"/>
    </location>
</feature>
<dbReference type="Proteomes" id="UP000521943">
    <property type="component" value="Unassembled WGS sequence"/>
</dbReference>
<feature type="region of interest" description="Disordered" evidence="1">
    <location>
        <begin position="47"/>
        <end position="76"/>
    </location>
</feature>
<feature type="compositionally biased region" description="Gly residues" evidence="1">
    <location>
        <begin position="543"/>
        <end position="556"/>
    </location>
</feature>
<feature type="region of interest" description="Disordered" evidence="1">
    <location>
        <begin position="336"/>
        <end position="501"/>
    </location>
</feature>
<keyword evidence="3" id="KW-1185">Reference proteome</keyword>
<organism evidence="2 3">
    <name type="scientific">Ephemerocybe angulata</name>
    <dbReference type="NCBI Taxonomy" id="980116"/>
    <lineage>
        <taxon>Eukaryota</taxon>
        <taxon>Fungi</taxon>
        <taxon>Dikarya</taxon>
        <taxon>Basidiomycota</taxon>
        <taxon>Agaricomycotina</taxon>
        <taxon>Agaricomycetes</taxon>
        <taxon>Agaricomycetidae</taxon>
        <taxon>Agaricales</taxon>
        <taxon>Agaricineae</taxon>
        <taxon>Psathyrellaceae</taxon>
        <taxon>Ephemerocybe</taxon>
    </lineage>
</organism>
<evidence type="ECO:0000313" key="3">
    <source>
        <dbReference type="Proteomes" id="UP000521943"/>
    </source>
</evidence>
<feature type="compositionally biased region" description="Basic residues" evidence="1">
    <location>
        <begin position="450"/>
        <end position="469"/>
    </location>
</feature>
<feature type="compositionally biased region" description="Acidic residues" evidence="1">
    <location>
        <begin position="348"/>
        <end position="360"/>
    </location>
</feature>
<sequence length="617" mass="68683">MNWTTPDHVEYLSQFLPEFKRLKGSKQPLNEFWTKVTHGFFLKWTKQSDEIRPPPKPPALNKSGKKSLREPPPPPEVTIYESDKQWSDARSRQIHSWFYNHTSDSRKHKKAKVNIVVAVGKKDRVLTEDQLYSKKYYQARVKPKVDEALEGMDDSDQRIATTSRIVRESLANETSAIREEIRREHEKLVQAKKASDTTMKKVLGNDEPVINPEELAITQAAVPELLESFCQTMAAKTGWAFTVLAGGPMVSMPNAPVRVCTYHVGTLSGSNTFRAWHPAFDQSVATPFSSFCHTIFPEADRLRHAIEIELGKLTSPEALLESGRVVGRLAYRGMVPPGVQAMGKGSEDAEGGTSDEEDEVQAPTRTKKKGKKGQKGRKGKKVQSESEDTEDGEKARDKATKGKNRKKGKPKKTKGKRRGRDSRSESEDSDSDTSTEEESEEEVVVAPKPTAKKAKGRGKAKAKASKKGGKGKDVQGVEEDQEPGTANPGEFNDFGGMPEPDWDAVAAIGRGPQQAWPEGTDLFAQMQQQHMEDSFDRENAGRDMGGMGGGGTGGMSGSSPIWCGRERERHIRIWTGRPFQFRPRGVRDARPTRDARYARHRELRCRPKWSGGEAAKC</sequence>
<gene>
    <name evidence="2" type="ORF">DFP72DRAFT_1057071</name>
</gene>
<proteinExistence type="predicted"/>
<feature type="compositionally biased region" description="Basic residues" evidence="1">
    <location>
        <begin position="401"/>
        <end position="420"/>
    </location>
</feature>